<keyword evidence="4" id="KW-0418">Kinase</keyword>
<dbReference type="InterPro" id="IPR000719">
    <property type="entry name" value="Prot_kinase_dom"/>
</dbReference>
<dbReference type="EMBL" id="CAUYUJ010021503">
    <property type="protein sequence ID" value="CAK0905020.1"/>
    <property type="molecule type" value="Genomic_DNA"/>
</dbReference>
<reference evidence="8" key="1">
    <citation type="submission" date="2023-10" db="EMBL/GenBank/DDBJ databases">
        <authorList>
            <person name="Chen Y."/>
            <person name="Shah S."/>
            <person name="Dougan E. K."/>
            <person name="Thang M."/>
            <person name="Chan C."/>
        </authorList>
    </citation>
    <scope>NUCLEOTIDE SEQUENCE [LARGE SCALE GENOMIC DNA]</scope>
</reference>
<dbReference type="SUPFAM" id="SSF56112">
    <property type="entry name" value="Protein kinase-like (PK-like)"/>
    <property type="match status" value="1"/>
</dbReference>
<evidence type="ECO:0000256" key="5">
    <source>
        <dbReference type="ARBA" id="ARBA00022840"/>
    </source>
</evidence>
<evidence type="ECO:0000256" key="2">
    <source>
        <dbReference type="ARBA" id="ARBA00022679"/>
    </source>
</evidence>
<evidence type="ECO:0000313" key="9">
    <source>
        <dbReference type="Proteomes" id="UP001189429"/>
    </source>
</evidence>
<keyword evidence="9" id="KW-1185">Reference proteome</keyword>
<keyword evidence="1" id="KW-0723">Serine/threonine-protein kinase</keyword>
<evidence type="ECO:0000256" key="3">
    <source>
        <dbReference type="ARBA" id="ARBA00022741"/>
    </source>
</evidence>
<keyword evidence="5" id="KW-0067">ATP-binding</keyword>
<sequence length="217" mass="23587">MLTDFGLAKDTWRASAAPAPSAAPWRTWRPRSSSARGTGPQWRDLYGLGVLLYEITAGRTPFYSDDRNVLFHNIVSAALQLPVTLSREAADLIRSLMARDPASRIGTRRTSDVRRHAFFAELDFGQVLRREVAVPPHGPEPDARASTSGTRGAAWGVPSPFDGGLTGVMRSLGSRPPSEEIVGWEFGTSVERRASAPSVCRARRPQATPAQAPARPQ</sequence>
<evidence type="ECO:0000256" key="6">
    <source>
        <dbReference type="SAM" id="MobiDB-lite"/>
    </source>
</evidence>
<evidence type="ECO:0000256" key="1">
    <source>
        <dbReference type="ARBA" id="ARBA00022527"/>
    </source>
</evidence>
<feature type="region of interest" description="Disordered" evidence="6">
    <location>
        <begin position="193"/>
        <end position="217"/>
    </location>
</feature>
<dbReference type="PANTHER" id="PTHR24351">
    <property type="entry name" value="RIBOSOMAL PROTEIN S6 KINASE"/>
    <property type="match status" value="1"/>
</dbReference>
<protein>
    <recommendedName>
        <fullName evidence="7">Protein kinase domain-containing protein</fullName>
    </recommendedName>
</protein>
<dbReference type="Pfam" id="PF00069">
    <property type="entry name" value="Pkinase"/>
    <property type="match status" value="1"/>
</dbReference>
<name>A0ABN9XYI7_9DINO</name>
<gene>
    <name evidence="8" type="ORF">PCOR1329_LOCUS80876</name>
</gene>
<evidence type="ECO:0000313" key="8">
    <source>
        <dbReference type="EMBL" id="CAK0905020.1"/>
    </source>
</evidence>
<evidence type="ECO:0000259" key="7">
    <source>
        <dbReference type="PROSITE" id="PS50011"/>
    </source>
</evidence>
<dbReference type="PROSITE" id="PS50011">
    <property type="entry name" value="PROTEIN_KINASE_DOM"/>
    <property type="match status" value="1"/>
</dbReference>
<keyword evidence="2" id="KW-0808">Transferase</keyword>
<evidence type="ECO:0000256" key="4">
    <source>
        <dbReference type="ARBA" id="ARBA00022777"/>
    </source>
</evidence>
<comment type="caution">
    <text evidence="8">The sequence shown here is derived from an EMBL/GenBank/DDBJ whole genome shotgun (WGS) entry which is preliminary data.</text>
</comment>
<keyword evidence="3" id="KW-0547">Nucleotide-binding</keyword>
<proteinExistence type="predicted"/>
<feature type="domain" description="Protein kinase" evidence="7">
    <location>
        <begin position="1"/>
        <end position="119"/>
    </location>
</feature>
<dbReference type="InterPro" id="IPR011009">
    <property type="entry name" value="Kinase-like_dom_sf"/>
</dbReference>
<dbReference type="Gene3D" id="1.10.510.10">
    <property type="entry name" value="Transferase(Phosphotransferase) domain 1"/>
    <property type="match status" value="1"/>
</dbReference>
<organism evidence="8 9">
    <name type="scientific">Prorocentrum cordatum</name>
    <dbReference type="NCBI Taxonomy" id="2364126"/>
    <lineage>
        <taxon>Eukaryota</taxon>
        <taxon>Sar</taxon>
        <taxon>Alveolata</taxon>
        <taxon>Dinophyceae</taxon>
        <taxon>Prorocentrales</taxon>
        <taxon>Prorocentraceae</taxon>
        <taxon>Prorocentrum</taxon>
    </lineage>
</organism>
<dbReference type="Proteomes" id="UP001189429">
    <property type="component" value="Unassembled WGS sequence"/>
</dbReference>
<accession>A0ABN9XYI7</accession>
<feature type="compositionally biased region" description="Low complexity" evidence="6">
    <location>
        <begin position="205"/>
        <end position="217"/>
    </location>
</feature>
<feature type="region of interest" description="Disordered" evidence="6">
    <location>
        <begin position="135"/>
        <end position="160"/>
    </location>
</feature>